<dbReference type="EMBL" id="CM042014">
    <property type="protein sequence ID" value="KAI3724100.1"/>
    <property type="molecule type" value="Genomic_DNA"/>
</dbReference>
<sequence>MGHKHLHELLREDQEPFQLKNYIADRRCQLKSTAGTTALNPRKRKPLIQPTSASTTARNFCINHVCLFSFHDSPDVRKSPFFDFSSPAIKSPYNSKSPNNATVFLHIPSRTAAMLLDAAMRIQKQKKPTYKPKPDSSRNAGFGLFGSLLKRLKDRRTRVKRREISLSSPPTSRNRKSDVAESGCSYNNNNNNRLTSADWSEKSSDLETSCSSWSVHDSEEIDFVGENDGFSSIDKCFCSSPSSPFRFSLEKSPSSGSRTPDFLSPATSPTHHPQQDKEYYENEKSQEVKFEEEEDKEQCSPVSVLDPLFEDDEESYDLECSYENVQRAKHQLLQKLQRFEKLANLDPLELEKHMSEQCIDDIEEDDDDEDEQTANGVVLTEILNILQIKHVPKHLKTLVSDLITEESKNEVELELVVRKVVSRLESWKMVESNTIDMMVELDFRNEKGGGWRGYDDEKIRETGVDIDVAIFGDLTEELAQELVSLVD</sequence>
<proteinExistence type="predicted"/>
<evidence type="ECO:0000313" key="1">
    <source>
        <dbReference type="EMBL" id="KAI3724100.1"/>
    </source>
</evidence>
<organism evidence="1 2">
    <name type="scientific">Cichorium intybus</name>
    <name type="common">Chicory</name>
    <dbReference type="NCBI Taxonomy" id="13427"/>
    <lineage>
        <taxon>Eukaryota</taxon>
        <taxon>Viridiplantae</taxon>
        <taxon>Streptophyta</taxon>
        <taxon>Embryophyta</taxon>
        <taxon>Tracheophyta</taxon>
        <taxon>Spermatophyta</taxon>
        <taxon>Magnoliopsida</taxon>
        <taxon>eudicotyledons</taxon>
        <taxon>Gunneridae</taxon>
        <taxon>Pentapetalae</taxon>
        <taxon>asterids</taxon>
        <taxon>campanulids</taxon>
        <taxon>Asterales</taxon>
        <taxon>Asteraceae</taxon>
        <taxon>Cichorioideae</taxon>
        <taxon>Cichorieae</taxon>
        <taxon>Cichoriinae</taxon>
        <taxon>Cichorium</taxon>
    </lineage>
</organism>
<reference evidence="2" key="1">
    <citation type="journal article" date="2022" name="Mol. Ecol. Resour.">
        <title>The genomes of chicory, endive, great burdock and yacon provide insights into Asteraceae palaeo-polyploidization history and plant inulin production.</title>
        <authorList>
            <person name="Fan W."/>
            <person name="Wang S."/>
            <person name="Wang H."/>
            <person name="Wang A."/>
            <person name="Jiang F."/>
            <person name="Liu H."/>
            <person name="Zhao H."/>
            <person name="Xu D."/>
            <person name="Zhang Y."/>
        </authorList>
    </citation>
    <scope>NUCLEOTIDE SEQUENCE [LARGE SCALE GENOMIC DNA]</scope>
    <source>
        <strain evidence="2">cv. Punajuju</strain>
    </source>
</reference>
<accession>A0ACB9BQ19</accession>
<comment type="caution">
    <text evidence="1">The sequence shown here is derived from an EMBL/GenBank/DDBJ whole genome shotgun (WGS) entry which is preliminary data.</text>
</comment>
<dbReference type="Proteomes" id="UP001055811">
    <property type="component" value="Linkage Group LG06"/>
</dbReference>
<name>A0ACB9BQ19_CICIN</name>
<gene>
    <name evidence="1" type="ORF">L2E82_35866</name>
</gene>
<reference evidence="1 2" key="2">
    <citation type="journal article" date="2022" name="Mol. Ecol. Resour.">
        <title>The genomes of chicory, endive, great burdock and yacon provide insights into Asteraceae paleo-polyploidization history and plant inulin production.</title>
        <authorList>
            <person name="Fan W."/>
            <person name="Wang S."/>
            <person name="Wang H."/>
            <person name="Wang A."/>
            <person name="Jiang F."/>
            <person name="Liu H."/>
            <person name="Zhao H."/>
            <person name="Xu D."/>
            <person name="Zhang Y."/>
        </authorList>
    </citation>
    <scope>NUCLEOTIDE SEQUENCE [LARGE SCALE GENOMIC DNA]</scope>
    <source>
        <strain evidence="2">cv. Punajuju</strain>
        <tissue evidence="1">Leaves</tissue>
    </source>
</reference>
<protein>
    <submittedName>
        <fullName evidence="1">Uncharacterized protein</fullName>
    </submittedName>
</protein>
<keyword evidence="2" id="KW-1185">Reference proteome</keyword>
<evidence type="ECO:0000313" key="2">
    <source>
        <dbReference type="Proteomes" id="UP001055811"/>
    </source>
</evidence>